<sequence>MSDKQQVRDAGIGSAIIVDDGYDEVPQVVELRDEGAWDSLFDDVQGGASADRIEALFPAYDPEDREELRTSQEFINALWHGRDAIRDLLGGLFDVYEQKISDNRPFLDAAEAALAALEIPFETCGRDFVQSAAEVDLIVIDLFLGIQQGAQDRELTVERLKEVIVRRGARPLPSIVLMSQVPGIDELAKHFRQDVKLHASAFRHIRKNDLPKPGRMEGLILTLATHRSDSQALATFVETWENKAMEAVHAAAGTLRKIDIDDLQHIRSMLLRFEGLKTSSYMLDVFDRVLQYEIESHDTVLQAALPLDEMAEDPPPLMISNDRDTYAVLEQTLFVNPKRRAHVTGAVWPIAFGDILGPKPGEPVKPHGFFSGRTDSVYFVASPECDLIRKDGLTTALLMAGSLQEIDMAKPGLAVTSKTTPVIVLDEGQRFQIEWDFGELRTITLASAKRLLHEGVGGVSVVARLRKETALNLRQQLLSNIGRVGELAPLPRSLRFRAHLHLPLQQGGTQPIVMPDDMAITGNILISRRGKYASAIVDSVCEEDLTEALLNLDIQNVERNSRAAFEMLKEQTRIRQIFRSGFQGIELPLSGPKGTGLLKAGEEQPDSDDKKPKVDRVGTIVKAEQIEDALGNNHRGVGLIVQLQVDEAG</sequence>
<organism evidence="2 3">
    <name type="scientific">Ponticaulis profundi</name>
    <dbReference type="NCBI Taxonomy" id="2665222"/>
    <lineage>
        <taxon>Bacteria</taxon>
        <taxon>Pseudomonadati</taxon>
        <taxon>Pseudomonadota</taxon>
        <taxon>Alphaproteobacteria</taxon>
        <taxon>Hyphomonadales</taxon>
        <taxon>Hyphomonadaceae</taxon>
        <taxon>Ponticaulis</taxon>
    </lineage>
</organism>
<evidence type="ECO:0000256" key="1">
    <source>
        <dbReference type="SAM" id="MobiDB-lite"/>
    </source>
</evidence>
<name>A0ABW1SCD8_9PROT</name>
<evidence type="ECO:0000313" key="3">
    <source>
        <dbReference type="Proteomes" id="UP001596303"/>
    </source>
</evidence>
<reference evidence="3" key="1">
    <citation type="journal article" date="2019" name="Int. J. Syst. Evol. Microbiol.">
        <title>The Global Catalogue of Microorganisms (GCM) 10K type strain sequencing project: providing services to taxonomists for standard genome sequencing and annotation.</title>
        <authorList>
            <consortium name="The Broad Institute Genomics Platform"/>
            <consortium name="The Broad Institute Genome Sequencing Center for Infectious Disease"/>
            <person name="Wu L."/>
            <person name="Ma J."/>
        </authorList>
    </citation>
    <scope>NUCLEOTIDE SEQUENCE [LARGE SCALE GENOMIC DNA]</scope>
    <source>
        <strain evidence="3">CGMCC-1.15741</strain>
    </source>
</reference>
<gene>
    <name evidence="2" type="ORF">ACFQDM_13950</name>
</gene>
<feature type="region of interest" description="Disordered" evidence="1">
    <location>
        <begin position="593"/>
        <end position="614"/>
    </location>
</feature>
<comment type="caution">
    <text evidence="2">The sequence shown here is derived from an EMBL/GenBank/DDBJ whole genome shotgun (WGS) entry which is preliminary data.</text>
</comment>
<dbReference type="RefSeq" id="WP_377380017.1">
    <property type="nucleotide sequence ID" value="NZ_JBHSSW010000028.1"/>
</dbReference>
<dbReference type="Proteomes" id="UP001596303">
    <property type="component" value="Unassembled WGS sequence"/>
</dbReference>
<keyword evidence="3" id="KW-1185">Reference proteome</keyword>
<protein>
    <recommendedName>
        <fullName evidence="4">Response receiver domain-containing protein</fullName>
    </recommendedName>
</protein>
<dbReference type="EMBL" id="JBHSSW010000028">
    <property type="protein sequence ID" value="MFC6199184.1"/>
    <property type="molecule type" value="Genomic_DNA"/>
</dbReference>
<evidence type="ECO:0000313" key="2">
    <source>
        <dbReference type="EMBL" id="MFC6199184.1"/>
    </source>
</evidence>
<accession>A0ABW1SCD8</accession>
<evidence type="ECO:0008006" key="4">
    <source>
        <dbReference type="Google" id="ProtNLM"/>
    </source>
</evidence>
<proteinExistence type="predicted"/>